<evidence type="ECO:0000259" key="4">
    <source>
        <dbReference type="PROSITE" id="PS50102"/>
    </source>
</evidence>
<dbReference type="Proteomes" id="UP000225706">
    <property type="component" value="Unassembled WGS sequence"/>
</dbReference>
<dbReference type="SMART" id="SM00360">
    <property type="entry name" value="RRM"/>
    <property type="match status" value="1"/>
</dbReference>
<dbReference type="GO" id="GO:0005689">
    <property type="term" value="C:U12-type spliceosomal complex"/>
    <property type="evidence" value="ECO:0007669"/>
    <property type="project" value="TreeGrafter"/>
</dbReference>
<dbReference type="InterPro" id="IPR000504">
    <property type="entry name" value="RRM_dom"/>
</dbReference>
<dbReference type="Gene3D" id="3.30.70.330">
    <property type="match status" value="1"/>
</dbReference>
<protein>
    <submittedName>
        <fullName evidence="5">RNA-binding protein 41</fullName>
    </submittedName>
</protein>
<sequence length="451" mass="50935">MEVRSPAGLGIKDVNYHARDYCVMDVLPWGGMVSGKPFKPDPTSYEQTGIPCGNPSRYQSRGVIRMNRNDSKPFEDQRLGVPGTGTESEADQHLRGMVKNQLETNITLESELNRKKSFQSSSSYKPFCPDKTGAMSLKDYQSLQNYEQYVQTLKECGFNEEEIQFKLEREGYITKAPKISRYGANPVAEQEKLQELEKRIQRREEALSSPELFSNVRVLSRHALEVEQSLHRGTEKRSSLSHLVQRRKQAIHVNDPLLHTLMEADQILSNSKRKLPSSNSPERASENLVEVSDNSSQSSLVKRESLGNCDSSDTRLPDNIKPVEEEETLQNRLSVEQIKEIPKFANYHPGEPNKVLFVKNLHQKTTEADLVSLFLRFQEKEGPKITFRLMKGKMIGQAFVTMPNIDTATKALNQVNGFIFKGKPVIIQYGKQKADLSDENPAGLSSKGSNT</sequence>
<comment type="caution">
    <text evidence="5">The sequence shown here is derived from an EMBL/GenBank/DDBJ whole genome shotgun (WGS) entry which is preliminary data.</text>
</comment>
<evidence type="ECO:0000256" key="2">
    <source>
        <dbReference type="PROSITE-ProRule" id="PRU00176"/>
    </source>
</evidence>
<dbReference type="PROSITE" id="PS50102">
    <property type="entry name" value="RRM"/>
    <property type="match status" value="1"/>
</dbReference>
<dbReference type="PANTHER" id="PTHR16105">
    <property type="entry name" value="RNA-BINDING REGION-CONTAINING PROTEIN 3"/>
    <property type="match status" value="1"/>
</dbReference>
<dbReference type="STRING" id="50429.A0A2B4RV01"/>
<keyword evidence="1 2" id="KW-0694">RNA-binding</keyword>
<accession>A0A2B4RV01</accession>
<dbReference type="PANTHER" id="PTHR16105:SF2">
    <property type="entry name" value="RNA-BINDING PROTEIN 41"/>
    <property type="match status" value="1"/>
</dbReference>
<dbReference type="InterPro" id="IPR035979">
    <property type="entry name" value="RBD_domain_sf"/>
</dbReference>
<dbReference type="InterPro" id="IPR012677">
    <property type="entry name" value="Nucleotide-bd_a/b_plait_sf"/>
</dbReference>
<proteinExistence type="predicted"/>
<reference evidence="6" key="1">
    <citation type="journal article" date="2017" name="bioRxiv">
        <title>Comparative analysis of the genomes of Stylophora pistillata and Acropora digitifera provides evidence for extensive differences between species of corals.</title>
        <authorList>
            <person name="Voolstra C.R."/>
            <person name="Li Y."/>
            <person name="Liew Y.J."/>
            <person name="Baumgarten S."/>
            <person name="Zoccola D."/>
            <person name="Flot J.-F."/>
            <person name="Tambutte S."/>
            <person name="Allemand D."/>
            <person name="Aranda M."/>
        </authorList>
    </citation>
    <scope>NUCLEOTIDE SEQUENCE [LARGE SCALE GENOMIC DNA]</scope>
</reference>
<dbReference type="GO" id="GO:0000398">
    <property type="term" value="P:mRNA splicing, via spliceosome"/>
    <property type="evidence" value="ECO:0007669"/>
    <property type="project" value="TreeGrafter"/>
</dbReference>
<dbReference type="EMBL" id="LSMT01000332">
    <property type="protein sequence ID" value="PFX20075.1"/>
    <property type="molecule type" value="Genomic_DNA"/>
</dbReference>
<evidence type="ECO:0000313" key="5">
    <source>
        <dbReference type="EMBL" id="PFX20075.1"/>
    </source>
</evidence>
<evidence type="ECO:0000256" key="1">
    <source>
        <dbReference type="ARBA" id="ARBA00022884"/>
    </source>
</evidence>
<dbReference type="SUPFAM" id="SSF54928">
    <property type="entry name" value="RNA-binding domain, RBD"/>
    <property type="match status" value="1"/>
</dbReference>
<feature type="region of interest" description="Disordered" evidence="3">
    <location>
        <begin position="270"/>
        <end position="318"/>
    </location>
</feature>
<name>A0A2B4RV01_STYPI</name>
<dbReference type="Pfam" id="PF00076">
    <property type="entry name" value="RRM_1"/>
    <property type="match status" value="1"/>
</dbReference>
<feature type="region of interest" description="Disordered" evidence="3">
    <location>
        <begin position="72"/>
        <end position="91"/>
    </location>
</feature>
<dbReference type="InterPro" id="IPR045164">
    <property type="entry name" value="RBM41/RNPC3"/>
</dbReference>
<evidence type="ECO:0000313" key="6">
    <source>
        <dbReference type="Proteomes" id="UP000225706"/>
    </source>
</evidence>
<dbReference type="OrthoDB" id="277802at2759"/>
<dbReference type="AlphaFoldDB" id="A0A2B4RV01"/>
<dbReference type="GO" id="GO:0097157">
    <property type="term" value="F:pre-mRNA intronic binding"/>
    <property type="evidence" value="ECO:0007669"/>
    <property type="project" value="TreeGrafter"/>
</dbReference>
<keyword evidence="6" id="KW-1185">Reference proteome</keyword>
<gene>
    <name evidence="5" type="primary">RBM41</name>
    <name evidence="5" type="ORF">AWC38_SpisGene15492</name>
</gene>
<dbReference type="GO" id="GO:0030626">
    <property type="term" value="F:U12 snRNA binding"/>
    <property type="evidence" value="ECO:0007669"/>
    <property type="project" value="TreeGrafter"/>
</dbReference>
<evidence type="ECO:0000256" key="3">
    <source>
        <dbReference type="SAM" id="MobiDB-lite"/>
    </source>
</evidence>
<organism evidence="5 6">
    <name type="scientific">Stylophora pistillata</name>
    <name type="common">Smooth cauliflower coral</name>
    <dbReference type="NCBI Taxonomy" id="50429"/>
    <lineage>
        <taxon>Eukaryota</taxon>
        <taxon>Metazoa</taxon>
        <taxon>Cnidaria</taxon>
        <taxon>Anthozoa</taxon>
        <taxon>Hexacorallia</taxon>
        <taxon>Scleractinia</taxon>
        <taxon>Astrocoeniina</taxon>
        <taxon>Pocilloporidae</taxon>
        <taxon>Stylophora</taxon>
    </lineage>
</organism>
<feature type="domain" description="RRM" evidence="4">
    <location>
        <begin position="354"/>
        <end position="432"/>
    </location>
</feature>